<feature type="binding site" evidence="13">
    <location>
        <position position="195"/>
    </location>
    <ligand>
        <name>Zn(2+)</name>
        <dbReference type="ChEBI" id="CHEBI:29105"/>
        <label>2</label>
    </ligand>
</feature>
<feature type="domain" description="J" evidence="15">
    <location>
        <begin position="5"/>
        <end position="70"/>
    </location>
</feature>
<dbReference type="InterPro" id="IPR002939">
    <property type="entry name" value="DnaJ_C"/>
</dbReference>
<dbReference type="CDD" id="cd10747">
    <property type="entry name" value="DnaJ_C"/>
    <property type="match status" value="1"/>
</dbReference>
<dbReference type="Proteomes" id="UP000285138">
    <property type="component" value="Unassembled WGS sequence"/>
</dbReference>
<dbReference type="GO" id="GO:0005524">
    <property type="term" value="F:ATP binding"/>
    <property type="evidence" value="ECO:0007669"/>
    <property type="project" value="InterPro"/>
</dbReference>
<dbReference type="InterPro" id="IPR008971">
    <property type="entry name" value="HSP40/DnaJ_pept-bd"/>
</dbReference>
<accession>A0A424YG26</accession>
<dbReference type="PROSITE" id="PS51188">
    <property type="entry name" value="ZF_CR"/>
    <property type="match status" value="1"/>
</dbReference>
<dbReference type="Gene3D" id="2.60.260.20">
    <property type="entry name" value="Urease metallochaperone UreE, N-terminal domain"/>
    <property type="match status" value="2"/>
</dbReference>
<keyword evidence="5 13" id="KW-0479">Metal-binding</keyword>
<keyword evidence="6 13" id="KW-0677">Repeat</keyword>
<evidence type="ECO:0000256" key="3">
    <source>
        <dbReference type="ARBA" id="ARBA00022490"/>
    </source>
</evidence>
<dbReference type="FunFam" id="2.60.260.20:FF:000009">
    <property type="entry name" value="Putative Mitochondrial DnaJ chaperone"/>
    <property type="match status" value="1"/>
</dbReference>
<feature type="binding site" evidence="13">
    <location>
        <position position="206"/>
    </location>
    <ligand>
        <name>Zn(2+)</name>
        <dbReference type="ChEBI" id="CHEBI:29105"/>
        <label>1</label>
    </ligand>
</feature>
<dbReference type="GO" id="GO:0009408">
    <property type="term" value="P:response to heat"/>
    <property type="evidence" value="ECO:0007669"/>
    <property type="project" value="InterPro"/>
</dbReference>
<keyword evidence="7 13" id="KW-0863">Zinc-finger</keyword>
<dbReference type="InterPro" id="IPR001305">
    <property type="entry name" value="HSP_DnaJ_Cys-rich_dom"/>
</dbReference>
<dbReference type="NCBIfam" id="NF008035">
    <property type="entry name" value="PRK10767.1"/>
    <property type="match status" value="1"/>
</dbReference>
<evidence type="ECO:0000256" key="11">
    <source>
        <dbReference type="ARBA" id="ARBA00061004"/>
    </source>
</evidence>
<dbReference type="FunFam" id="1.10.287.110:FF:000031">
    <property type="entry name" value="Molecular chaperone DnaJ"/>
    <property type="match status" value="1"/>
</dbReference>
<evidence type="ECO:0000256" key="1">
    <source>
        <dbReference type="ARBA" id="ARBA00004496"/>
    </source>
</evidence>
<dbReference type="NCBIfam" id="TIGR02349">
    <property type="entry name" value="DnaJ_bact"/>
    <property type="match status" value="1"/>
</dbReference>
<feature type="binding site" evidence="13">
    <location>
        <position position="169"/>
    </location>
    <ligand>
        <name>Zn(2+)</name>
        <dbReference type="ChEBI" id="CHEBI:29105"/>
        <label>2</label>
    </ligand>
</feature>
<evidence type="ECO:0000256" key="2">
    <source>
        <dbReference type="ARBA" id="ARBA00011738"/>
    </source>
</evidence>
<evidence type="ECO:0000259" key="15">
    <source>
        <dbReference type="PROSITE" id="PS50076"/>
    </source>
</evidence>
<feature type="binding site" evidence="13">
    <location>
        <position position="149"/>
    </location>
    <ligand>
        <name>Zn(2+)</name>
        <dbReference type="ChEBI" id="CHEBI:29105"/>
        <label>1</label>
    </ligand>
</feature>
<evidence type="ECO:0000259" key="16">
    <source>
        <dbReference type="PROSITE" id="PS51188"/>
    </source>
</evidence>
<feature type="zinc finger region" description="CR-type" evidence="14">
    <location>
        <begin position="136"/>
        <end position="218"/>
    </location>
</feature>
<dbReference type="HAMAP" id="MF_01152">
    <property type="entry name" value="DnaJ"/>
    <property type="match status" value="1"/>
</dbReference>
<dbReference type="PRINTS" id="PR00625">
    <property type="entry name" value="JDOMAIN"/>
</dbReference>
<reference evidence="17 18" key="1">
    <citation type="submission" date="2018-08" db="EMBL/GenBank/DDBJ databases">
        <title>The metabolism and importance of syntrophic acetate oxidation coupled to methane or sulfide production in haloalkaline environments.</title>
        <authorList>
            <person name="Timmers P.H.A."/>
            <person name="Vavourakis C.D."/>
            <person name="Sorokin D.Y."/>
            <person name="Sinninghe Damste J.S."/>
            <person name="Muyzer G."/>
            <person name="Stams A.J.M."/>
            <person name="Plugge C.M."/>
        </authorList>
    </citation>
    <scope>NUCLEOTIDE SEQUENCE [LARGE SCALE GENOMIC DNA]</scope>
    <source>
        <strain evidence="17">MSAO_Bac1</strain>
    </source>
</reference>
<dbReference type="EMBL" id="QZAA01000108">
    <property type="protein sequence ID" value="RQD76813.1"/>
    <property type="molecule type" value="Genomic_DNA"/>
</dbReference>
<dbReference type="InterPro" id="IPR001623">
    <property type="entry name" value="DnaJ_domain"/>
</dbReference>
<evidence type="ECO:0000256" key="14">
    <source>
        <dbReference type="PROSITE-ProRule" id="PRU00546"/>
    </source>
</evidence>
<dbReference type="Pfam" id="PF00226">
    <property type="entry name" value="DnaJ"/>
    <property type="match status" value="1"/>
</dbReference>
<dbReference type="Gene3D" id="2.10.230.10">
    <property type="entry name" value="Heat shock protein DnaJ, cysteine-rich domain"/>
    <property type="match status" value="1"/>
</dbReference>
<dbReference type="FunFam" id="2.10.230.10:FF:000002">
    <property type="entry name" value="Molecular chaperone DnaJ"/>
    <property type="match status" value="1"/>
</dbReference>
<comment type="subcellular location">
    <subcellularLocation>
        <location evidence="1 13">Cytoplasm</location>
    </subcellularLocation>
</comment>
<dbReference type="CDD" id="cd10719">
    <property type="entry name" value="DnaJ_zf"/>
    <property type="match status" value="1"/>
</dbReference>
<dbReference type="GO" id="GO:0005737">
    <property type="term" value="C:cytoplasm"/>
    <property type="evidence" value="ECO:0007669"/>
    <property type="project" value="UniProtKB-SubCell"/>
</dbReference>
<dbReference type="GO" id="GO:0006260">
    <property type="term" value="P:DNA replication"/>
    <property type="evidence" value="ECO:0007669"/>
    <property type="project" value="UniProtKB-KW"/>
</dbReference>
<dbReference type="FunFam" id="2.60.260.20:FF:000004">
    <property type="entry name" value="Molecular chaperone DnaJ"/>
    <property type="match status" value="1"/>
</dbReference>
<dbReference type="CDD" id="cd06257">
    <property type="entry name" value="DnaJ"/>
    <property type="match status" value="1"/>
</dbReference>
<gene>
    <name evidence="13 17" type="primary">dnaJ</name>
    <name evidence="17" type="ORF">D5R97_03670</name>
</gene>
<dbReference type="Pfam" id="PF00684">
    <property type="entry name" value="DnaJ_CXXCXGXG"/>
    <property type="match status" value="1"/>
</dbReference>
<evidence type="ECO:0000256" key="7">
    <source>
        <dbReference type="ARBA" id="ARBA00022771"/>
    </source>
</evidence>
<dbReference type="AlphaFoldDB" id="A0A424YG26"/>
<comment type="domain">
    <text evidence="13">The J domain is necessary and sufficient to stimulate DnaK ATPase activity. Zinc center 1 plays an important role in the autonomous, DnaK-independent chaperone activity of DnaJ. Zinc center 2 is essential for interaction with DnaK and for DnaJ activity.</text>
</comment>
<comment type="caution">
    <text evidence="17">The sequence shown here is derived from an EMBL/GenBank/DDBJ whole genome shotgun (WGS) entry which is preliminary data.</text>
</comment>
<comment type="function">
    <text evidence="13">Participates actively in the response to hyperosmotic and heat shock by preventing the aggregation of stress-denatured proteins and by disaggregating proteins, also in an autonomous, DnaK-independent fashion. Unfolded proteins bind initially to DnaJ; upon interaction with the DnaJ-bound protein, DnaK hydrolyzes its bound ATP, resulting in the formation of a stable complex. GrpE releases ADP from DnaK; ATP binding to DnaK triggers the release of the substrate protein, thus completing the reaction cycle. Several rounds of ATP-dependent interactions between DnaJ, DnaK and GrpE are required for fully efficient folding. Also involved, together with DnaK and GrpE, in the DNA replication of plasmids through activation of initiation proteins.</text>
</comment>
<evidence type="ECO:0000256" key="10">
    <source>
        <dbReference type="ARBA" id="ARBA00023186"/>
    </source>
</evidence>
<dbReference type="PANTHER" id="PTHR43096">
    <property type="entry name" value="DNAJ HOMOLOG 1, MITOCHONDRIAL-RELATED"/>
    <property type="match status" value="1"/>
</dbReference>
<dbReference type="SUPFAM" id="SSF57938">
    <property type="entry name" value="DnaJ/Hsp40 cysteine-rich domain"/>
    <property type="match status" value="1"/>
</dbReference>
<dbReference type="GO" id="GO:0051082">
    <property type="term" value="F:unfolded protein binding"/>
    <property type="evidence" value="ECO:0007669"/>
    <property type="project" value="UniProtKB-UniRule"/>
</dbReference>
<comment type="caution">
    <text evidence="13">Lacks conserved residue(s) required for the propagation of feature annotation.</text>
</comment>
<dbReference type="InterPro" id="IPR018253">
    <property type="entry name" value="DnaJ_domain_CS"/>
</dbReference>
<feature type="domain" description="CR-type" evidence="16">
    <location>
        <begin position="136"/>
        <end position="218"/>
    </location>
</feature>
<proteinExistence type="inferred from homology"/>
<dbReference type="PROSITE" id="PS00636">
    <property type="entry name" value="DNAJ_1"/>
    <property type="match status" value="1"/>
</dbReference>
<evidence type="ECO:0000256" key="9">
    <source>
        <dbReference type="ARBA" id="ARBA00023016"/>
    </source>
</evidence>
<dbReference type="GO" id="GO:0042026">
    <property type="term" value="P:protein refolding"/>
    <property type="evidence" value="ECO:0007669"/>
    <property type="project" value="TreeGrafter"/>
</dbReference>
<keyword evidence="4 13" id="KW-0235">DNA replication</keyword>
<protein>
    <recommendedName>
        <fullName evidence="12 13">Chaperone protein DnaJ</fullName>
    </recommendedName>
</protein>
<dbReference type="Pfam" id="PF01556">
    <property type="entry name" value="DnaJ_C"/>
    <property type="match status" value="1"/>
</dbReference>
<keyword evidence="10 13" id="KW-0143">Chaperone</keyword>
<evidence type="ECO:0000256" key="8">
    <source>
        <dbReference type="ARBA" id="ARBA00022833"/>
    </source>
</evidence>
<feature type="binding site" evidence="13">
    <location>
        <position position="166"/>
    </location>
    <ligand>
        <name>Zn(2+)</name>
        <dbReference type="ChEBI" id="CHEBI:29105"/>
        <label>2</label>
    </ligand>
</feature>
<feature type="binding site" evidence="13">
    <location>
        <position position="152"/>
    </location>
    <ligand>
        <name>Zn(2+)</name>
        <dbReference type="ChEBI" id="CHEBI:29105"/>
        <label>1</label>
    </ligand>
</feature>
<dbReference type="PROSITE" id="PS50076">
    <property type="entry name" value="DNAJ_2"/>
    <property type="match status" value="1"/>
</dbReference>
<comment type="subunit">
    <text evidence="2 13">Homodimer.</text>
</comment>
<dbReference type="InterPro" id="IPR036869">
    <property type="entry name" value="J_dom_sf"/>
</dbReference>
<feature type="binding site" evidence="13">
    <location>
        <position position="192"/>
    </location>
    <ligand>
        <name>Zn(2+)</name>
        <dbReference type="ChEBI" id="CHEBI:29105"/>
        <label>2</label>
    </ligand>
</feature>
<comment type="similarity">
    <text evidence="11 13">Belongs to the DnaJ family.</text>
</comment>
<feature type="binding site" evidence="13">
    <location>
        <position position="209"/>
    </location>
    <ligand>
        <name>Zn(2+)</name>
        <dbReference type="ChEBI" id="CHEBI:29105"/>
        <label>1</label>
    </ligand>
</feature>
<keyword evidence="8 13" id="KW-0862">Zinc</keyword>
<evidence type="ECO:0000256" key="12">
    <source>
        <dbReference type="ARBA" id="ARBA00067609"/>
    </source>
</evidence>
<comment type="cofactor">
    <cofactor evidence="13">
        <name>Zn(2+)</name>
        <dbReference type="ChEBI" id="CHEBI:29105"/>
    </cofactor>
    <text evidence="13">Binds 2 Zn(2+) ions per monomer.</text>
</comment>
<name>A0A424YG26_9FIRM</name>
<evidence type="ECO:0000256" key="5">
    <source>
        <dbReference type="ARBA" id="ARBA00022723"/>
    </source>
</evidence>
<dbReference type="PANTHER" id="PTHR43096:SF48">
    <property type="entry name" value="CHAPERONE PROTEIN DNAJ"/>
    <property type="match status" value="1"/>
</dbReference>
<dbReference type="GO" id="GO:0008270">
    <property type="term" value="F:zinc ion binding"/>
    <property type="evidence" value="ECO:0007669"/>
    <property type="project" value="UniProtKB-UniRule"/>
</dbReference>
<evidence type="ECO:0000256" key="6">
    <source>
        <dbReference type="ARBA" id="ARBA00022737"/>
    </source>
</evidence>
<dbReference type="InterPro" id="IPR036410">
    <property type="entry name" value="HSP_DnaJ_Cys-rich_dom_sf"/>
</dbReference>
<organism evidence="17 18">
    <name type="scientific">Candidatus Syntrophonatronum acetioxidans</name>
    <dbReference type="NCBI Taxonomy" id="1795816"/>
    <lineage>
        <taxon>Bacteria</taxon>
        <taxon>Bacillati</taxon>
        <taxon>Bacillota</taxon>
        <taxon>Clostridia</taxon>
        <taxon>Eubacteriales</taxon>
        <taxon>Syntrophomonadaceae</taxon>
        <taxon>Candidatus Syntrophonatronum</taxon>
    </lineage>
</organism>
<sequence length="382" mass="42291">MAKRDYYEVLGLNREASPEEIKKAYRKLAREYHPDVNSGDEEAANKFKEVKEAYDVLSDSQRRAQYDRFGHAAEEQGFNGGFGGFGQSSDFGFGDFEDIFESFFGGGFRSRQKRGPRRGSDLRYDLEVSFEEAAFGTETTIEVPSLQNCKHCGGRGAEPGTSTETCPRCKGTGEVRYTQNTAFGRFINVKTCDQCRGAGTIITDPCTACHGQKRVRKTKNIQVNIPAGVEHGFRLRVAGEGEAGVNGGPPGDLYVIINVRPHEIFERRGDDIFCEVPLSFVKAALGGEITVPTLDGKAKVKIPEGTQTDTYFRLKNKGVPKLRRGVGRGDQHVKVVVQVPEKLTSRQKEILREFAQERGEDLSDLESKGFFGKFKNAFGGGR</sequence>
<evidence type="ECO:0000256" key="13">
    <source>
        <dbReference type="HAMAP-Rule" id="MF_01152"/>
    </source>
</evidence>
<evidence type="ECO:0000313" key="17">
    <source>
        <dbReference type="EMBL" id="RQD76813.1"/>
    </source>
</evidence>
<dbReference type="SMART" id="SM00271">
    <property type="entry name" value="DnaJ"/>
    <property type="match status" value="1"/>
</dbReference>
<dbReference type="InterPro" id="IPR012724">
    <property type="entry name" value="DnaJ"/>
</dbReference>
<dbReference type="GO" id="GO:0031072">
    <property type="term" value="F:heat shock protein binding"/>
    <property type="evidence" value="ECO:0007669"/>
    <property type="project" value="InterPro"/>
</dbReference>
<evidence type="ECO:0000256" key="4">
    <source>
        <dbReference type="ARBA" id="ARBA00022705"/>
    </source>
</evidence>
<keyword evidence="9 13" id="KW-0346">Stress response</keyword>
<keyword evidence="3 13" id="KW-0963">Cytoplasm</keyword>
<dbReference type="Gene3D" id="1.10.287.110">
    <property type="entry name" value="DnaJ domain"/>
    <property type="match status" value="1"/>
</dbReference>
<dbReference type="SUPFAM" id="SSF49493">
    <property type="entry name" value="HSP40/DnaJ peptide-binding domain"/>
    <property type="match status" value="2"/>
</dbReference>
<evidence type="ECO:0000313" key="18">
    <source>
        <dbReference type="Proteomes" id="UP000285138"/>
    </source>
</evidence>
<dbReference type="SUPFAM" id="SSF46565">
    <property type="entry name" value="Chaperone J-domain"/>
    <property type="match status" value="1"/>
</dbReference>